<dbReference type="Proteomes" id="UP000067626">
    <property type="component" value="Chromosome"/>
</dbReference>
<feature type="compositionally biased region" description="Polar residues" evidence="5">
    <location>
        <begin position="862"/>
        <end position="873"/>
    </location>
</feature>
<feature type="compositionally biased region" description="Pro residues" evidence="5">
    <location>
        <begin position="669"/>
        <end position="679"/>
    </location>
</feature>
<accession>A0A0K1EMS7</accession>
<dbReference type="InterPro" id="IPR011009">
    <property type="entry name" value="Kinase-like_dom_sf"/>
</dbReference>
<sequence>MSAAPPHRNAATPQRRGAPRDGRISTLQDPQASATGVHSQGPRPVTVGEFRGSSRYELLLKLASGGSASVYVGRVTGSAGFSRLVAVKRAHPHLAHDAAVQKMMRTEARLASSLNHANVVAVQDVEKVDSELLLILDYVEGASLSELLTAGVQTGNPLPTRVAMRIVLDAAIGLAAVHGIEGNDGRPVGFLHRDVSPQNILIGVDGTGRITDFGLAKHICSDASRGSGMLQGKLAYLAPEIIEKVAFTVQSDLFAMAVVLWEAMARRRLFQGDTWADTVRKVGLVQPPPLSRVIPGLDERIDRIVARALDKEPARRHPTVRAFVDELEAVGVERNLIATTSEVSAYMQSVVGDALQRRRALIRPFQPPVDLEELMTTQTFDHIPRASSLPPPPPAHTARASSLLPPPAQPPSAVPRPALPRANTPSGLLLPRATSPGALPRPVPPPRSLPRPQLPQARPLGPLPRTTPPPAPLHGHLGPLPRTTPPPALPNSASSPLPRTTPPPPMSAGAPALSRLLPPPPAVPRGLLKTLPVVPSLDGIDDDESTINRTPPSELPPVPRPPMPRDRQRAPVDLSLTTTGPAPYLAAPLPPEPPFPSERSSSFSSLSFTGRGLVESPSRLGLTEFTGRGLVESPSRLGLTDRTPSRSRSHAPPAVVSGSLLRRPLRHAGPPPEPPPPPANASYELDAEVDEEDQKPTSVQQSPWATPSSDPFAPWVPPSLPPEGMVPAKRGGRGALLGSIVGMVVASVAMAAVYGPVDMRSLPAWAASRLAGAPVAAAERSASAAEGARVTAGQPTTAPSVADHLASAQPTAAQPASTGKSASSAGASSTTSKPEGAPASAVASSAPAAPLTPEMLPDATTKKASPSAPSGQPLTPADLPDVKRNR</sequence>
<keyword evidence="6" id="KW-1133">Transmembrane helix</keyword>
<feature type="transmembrane region" description="Helical" evidence="6">
    <location>
        <begin position="735"/>
        <end position="754"/>
    </location>
</feature>
<feature type="compositionally biased region" description="Polar residues" evidence="5">
    <location>
        <begin position="25"/>
        <end position="38"/>
    </location>
</feature>
<keyword evidence="6" id="KW-0812">Transmembrane</keyword>
<feature type="compositionally biased region" description="Pro residues" evidence="5">
    <location>
        <begin position="461"/>
        <end position="472"/>
    </location>
</feature>
<evidence type="ECO:0000256" key="3">
    <source>
        <dbReference type="ARBA" id="ARBA00022777"/>
    </source>
</evidence>
<feature type="compositionally biased region" description="Low complexity" evidence="5">
    <location>
        <begin position="597"/>
        <end position="608"/>
    </location>
</feature>
<feature type="region of interest" description="Disordered" evidence="5">
    <location>
        <begin position="1"/>
        <end position="45"/>
    </location>
</feature>
<feature type="compositionally biased region" description="Pro residues" evidence="5">
    <location>
        <begin position="404"/>
        <end position="418"/>
    </location>
</feature>
<dbReference type="PANTHER" id="PTHR43289">
    <property type="entry name" value="MITOGEN-ACTIVATED PROTEIN KINASE KINASE KINASE 20-RELATED"/>
    <property type="match status" value="1"/>
</dbReference>
<evidence type="ECO:0000256" key="1">
    <source>
        <dbReference type="ARBA" id="ARBA00022679"/>
    </source>
</evidence>
<keyword evidence="9" id="KW-1185">Reference proteome</keyword>
<dbReference type="AlphaFoldDB" id="A0A0K1EMS7"/>
<evidence type="ECO:0000256" key="6">
    <source>
        <dbReference type="SAM" id="Phobius"/>
    </source>
</evidence>
<evidence type="ECO:0000256" key="2">
    <source>
        <dbReference type="ARBA" id="ARBA00022741"/>
    </source>
</evidence>
<evidence type="ECO:0000256" key="5">
    <source>
        <dbReference type="SAM" id="MobiDB-lite"/>
    </source>
</evidence>
<dbReference type="Pfam" id="PF00069">
    <property type="entry name" value="Pkinase"/>
    <property type="match status" value="1"/>
</dbReference>
<dbReference type="PANTHER" id="PTHR43289:SF6">
    <property type="entry name" value="SERINE_THREONINE-PROTEIN KINASE NEKL-3"/>
    <property type="match status" value="1"/>
</dbReference>
<protein>
    <recommendedName>
        <fullName evidence="7">Protein kinase domain-containing protein</fullName>
    </recommendedName>
</protein>
<feature type="region of interest" description="Disordered" evidence="5">
    <location>
        <begin position="779"/>
        <end position="886"/>
    </location>
</feature>
<dbReference type="SUPFAM" id="SSF56112">
    <property type="entry name" value="Protein kinase-like (PK-like)"/>
    <property type="match status" value="1"/>
</dbReference>
<keyword evidence="1" id="KW-0808">Transferase</keyword>
<dbReference type="STRING" id="52.CMC5_061600"/>
<proteinExistence type="predicted"/>
<dbReference type="InterPro" id="IPR000719">
    <property type="entry name" value="Prot_kinase_dom"/>
</dbReference>
<evidence type="ECO:0000256" key="4">
    <source>
        <dbReference type="ARBA" id="ARBA00022840"/>
    </source>
</evidence>
<dbReference type="Gene3D" id="3.30.200.20">
    <property type="entry name" value="Phosphorylase Kinase, domain 1"/>
    <property type="match status" value="1"/>
</dbReference>
<name>A0A0K1EMS7_CHOCO</name>
<dbReference type="KEGG" id="ccro:CMC5_061600"/>
<feature type="compositionally biased region" description="Polar residues" evidence="5">
    <location>
        <begin position="696"/>
        <end position="709"/>
    </location>
</feature>
<feature type="compositionally biased region" description="Pro residues" evidence="5">
    <location>
        <begin position="553"/>
        <end position="562"/>
    </location>
</feature>
<dbReference type="Gene3D" id="1.10.510.10">
    <property type="entry name" value="Transferase(Phosphotransferase) domain 1"/>
    <property type="match status" value="1"/>
</dbReference>
<keyword evidence="3" id="KW-0418">Kinase</keyword>
<dbReference type="GO" id="GO:0005524">
    <property type="term" value="F:ATP binding"/>
    <property type="evidence" value="ECO:0007669"/>
    <property type="project" value="UniProtKB-KW"/>
</dbReference>
<dbReference type="PROSITE" id="PS50011">
    <property type="entry name" value="PROTEIN_KINASE_DOM"/>
    <property type="match status" value="1"/>
</dbReference>
<dbReference type="GO" id="GO:0004674">
    <property type="term" value="F:protein serine/threonine kinase activity"/>
    <property type="evidence" value="ECO:0007669"/>
    <property type="project" value="TreeGrafter"/>
</dbReference>
<evidence type="ECO:0000313" key="9">
    <source>
        <dbReference type="Proteomes" id="UP000067626"/>
    </source>
</evidence>
<dbReference type="PROSITE" id="PS00109">
    <property type="entry name" value="PROTEIN_KINASE_TYR"/>
    <property type="match status" value="1"/>
</dbReference>
<feature type="compositionally biased region" description="Low complexity" evidence="5">
    <location>
        <begin position="779"/>
        <end position="790"/>
    </location>
</feature>
<feature type="compositionally biased region" description="Pro residues" evidence="5">
    <location>
        <begin position="439"/>
        <end position="453"/>
    </location>
</feature>
<organism evidence="8 9">
    <name type="scientific">Chondromyces crocatus</name>
    <dbReference type="NCBI Taxonomy" id="52"/>
    <lineage>
        <taxon>Bacteria</taxon>
        <taxon>Pseudomonadati</taxon>
        <taxon>Myxococcota</taxon>
        <taxon>Polyangia</taxon>
        <taxon>Polyangiales</taxon>
        <taxon>Polyangiaceae</taxon>
        <taxon>Chondromyces</taxon>
    </lineage>
</organism>
<evidence type="ECO:0000313" key="8">
    <source>
        <dbReference type="EMBL" id="AKT41938.1"/>
    </source>
</evidence>
<dbReference type="InterPro" id="IPR008266">
    <property type="entry name" value="Tyr_kinase_AS"/>
</dbReference>
<gene>
    <name evidence="8" type="ORF">CMC5_061600</name>
</gene>
<keyword evidence="2" id="KW-0547">Nucleotide-binding</keyword>
<feature type="compositionally biased region" description="Low complexity" evidence="5">
    <location>
        <begin position="507"/>
        <end position="516"/>
    </location>
</feature>
<dbReference type="EMBL" id="CP012159">
    <property type="protein sequence ID" value="AKT41938.1"/>
    <property type="molecule type" value="Genomic_DNA"/>
</dbReference>
<feature type="compositionally biased region" description="Low complexity" evidence="5">
    <location>
        <begin position="806"/>
        <end position="849"/>
    </location>
</feature>
<keyword evidence="6" id="KW-0472">Membrane</keyword>
<feature type="region of interest" description="Disordered" evidence="5">
    <location>
        <begin position="383"/>
        <end position="733"/>
    </location>
</feature>
<feature type="domain" description="Protein kinase" evidence="7">
    <location>
        <begin position="56"/>
        <end position="328"/>
    </location>
</feature>
<evidence type="ECO:0000259" key="7">
    <source>
        <dbReference type="PROSITE" id="PS50011"/>
    </source>
</evidence>
<dbReference type="CDD" id="cd14014">
    <property type="entry name" value="STKc_PknB_like"/>
    <property type="match status" value="1"/>
</dbReference>
<reference evidence="8 9" key="1">
    <citation type="submission" date="2015-07" db="EMBL/GenBank/DDBJ databases">
        <title>Genome analysis of myxobacterium Chondromyces crocatus Cm c5 reveals a high potential for natural compound synthesis and the genetic basis for the loss of fruiting body formation.</title>
        <authorList>
            <person name="Zaburannyi N."/>
            <person name="Bunk B."/>
            <person name="Maier J."/>
            <person name="Overmann J."/>
            <person name="Mueller R."/>
        </authorList>
    </citation>
    <scope>NUCLEOTIDE SEQUENCE [LARGE SCALE GENOMIC DNA]</scope>
    <source>
        <strain evidence="8 9">Cm c5</strain>
    </source>
</reference>
<keyword evidence="4" id="KW-0067">ATP-binding</keyword>